<feature type="repeat" description="Solcar" evidence="11">
    <location>
        <begin position="169"/>
        <end position="254"/>
    </location>
</feature>
<evidence type="ECO:0000256" key="5">
    <source>
        <dbReference type="ARBA" id="ARBA00022692"/>
    </source>
</evidence>
<dbReference type="InterPro" id="IPR052217">
    <property type="entry name" value="Mito/Peroxisomal_Carrier"/>
</dbReference>
<accession>A0A9N9I9C6</accession>
<evidence type="ECO:0000256" key="12">
    <source>
        <dbReference type="RuleBase" id="RU000488"/>
    </source>
</evidence>
<comment type="caution">
    <text evidence="15">The sequence shown here is derived from an EMBL/GenBank/DDBJ whole genome shotgun (WGS) entry which is preliminary data.</text>
</comment>
<evidence type="ECO:0000256" key="6">
    <source>
        <dbReference type="ARBA" id="ARBA00022737"/>
    </source>
</evidence>
<dbReference type="EMBL" id="CAJVPV010024067">
    <property type="protein sequence ID" value="CAG8725512.1"/>
    <property type="molecule type" value="Genomic_DNA"/>
</dbReference>
<dbReference type="InterPro" id="IPR018108">
    <property type="entry name" value="MCP_transmembrane"/>
</dbReference>
<comment type="similarity">
    <text evidence="3 12">Belongs to the mitochondrial carrier (TC 2.A.29) family.</text>
</comment>
<comment type="subcellular location">
    <subcellularLocation>
        <location evidence="1">Mitochondrion membrane</location>
        <topology evidence="1">Multi-pass membrane protein</topology>
    </subcellularLocation>
    <subcellularLocation>
        <location evidence="2">Peroxisome membrane</location>
        <topology evidence="2">Multi-pass membrane protein</topology>
    </subcellularLocation>
</comment>
<evidence type="ECO:0000256" key="9">
    <source>
        <dbReference type="ARBA" id="ARBA00023136"/>
    </source>
</evidence>
<evidence type="ECO:0000256" key="2">
    <source>
        <dbReference type="ARBA" id="ARBA00004585"/>
    </source>
</evidence>
<feature type="repeat" description="Solcar" evidence="11">
    <location>
        <begin position="13"/>
        <end position="102"/>
    </location>
</feature>
<evidence type="ECO:0000256" key="13">
    <source>
        <dbReference type="SAM" id="MobiDB-lite"/>
    </source>
</evidence>
<proteinExistence type="inferred from homology"/>
<dbReference type="PANTHER" id="PTHR45939">
    <property type="entry name" value="PEROXISOMAL MEMBRANE PROTEIN PMP34-RELATED"/>
    <property type="match status" value="1"/>
</dbReference>
<evidence type="ECO:0000256" key="4">
    <source>
        <dbReference type="ARBA" id="ARBA00022448"/>
    </source>
</evidence>
<evidence type="ECO:0000256" key="10">
    <source>
        <dbReference type="ARBA" id="ARBA00023140"/>
    </source>
</evidence>
<feature type="transmembrane region" description="Helical" evidence="14">
    <location>
        <begin position="116"/>
        <end position="138"/>
    </location>
</feature>
<feature type="transmembrane region" description="Helical" evidence="14">
    <location>
        <begin position="16"/>
        <end position="37"/>
    </location>
</feature>
<dbReference type="PRINTS" id="PR00926">
    <property type="entry name" value="MITOCARRIER"/>
</dbReference>
<feature type="non-terminal residue" evidence="15">
    <location>
        <position position="270"/>
    </location>
</feature>
<evidence type="ECO:0000256" key="7">
    <source>
        <dbReference type="ARBA" id="ARBA00022989"/>
    </source>
</evidence>
<keyword evidence="7 14" id="KW-1133">Transmembrane helix</keyword>
<dbReference type="GO" id="GO:0080122">
    <property type="term" value="F:AMP transmembrane transporter activity"/>
    <property type="evidence" value="ECO:0007669"/>
    <property type="project" value="TreeGrafter"/>
</dbReference>
<evidence type="ECO:0000256" key="3">
    <source>
        <dbReference type="ARBA" id="ARBA00006375"/>
    </source>
</evidence>
<keyword evidence="5 11" id="KW-0812">Transmembrane</keyword>
<dbReference type="GO" id="GO:0005778">
    <property type="term" value="C:peroxisomal membrane"/>
    <property type="evidence" value="ECO:0007669"/>
    <property type="project" value="UniProtKB-SubCell"/>
</dbReference>
<evidence type="ECO:0000313" key="16">
    <source>
        <dbReference type="Proteomes" id="UP000789342"/>
    </source>
</evidence>
<keyword evidence="9 11" id="KW-0472">Membrane</keyword>
<organism evidence="15 16">
    <name type="scientific">Acaulospora morrowiae</name>
    <dbReference type="NCBI Taxonomy" id="94023"/>
    <lineage>
        <taxon>Eukaryota</taxon>
        <taxon>Fungi</taxon>
        <taxon>Fungi incertae sedis</taxon>
        <taxon>Mucoromycota</taxon>
        <taxon>Glomeromycotina</taxon>
        <taxon>Glomeromycetes</taxon>
        <taxon>Diversisporales</taxon>
        <taxon>Acaulosporaceae</taxon>
        <taxon>Acaulospora</taxon>
    </lineage>
</organism>
<dbReference type="Pfam" id="PF00153">
    <property type="entry name" value="Mito_carr"/>
    <property type="match status" value="3"/>
</dbReference>
<dbReference type="InterPro" id="IPR023395">
    <property type="entry name" value="MCP_dom_sf"/>
</dbReference>
<dbReference type="GO" id="GO:0044610">
    <property type="term" value="F:FMN transmembrane transporter activity"/>
    <property type="evidence" value="ECO:0007669"/>
    <property type="project" value="TreeGrafter"/>
</dbReference>
<evidence type="ECO:0000256" key="11">
    <source>
        <dbReference type="PROSITE-ProRule" id="PRU00282"/>
    </source>
</evidence>
<dbReference type="GO" id="GO:0015228">
    <property type="term" value="F:coenzyme A transmembrane transporter activity"/>
    <property type="evidence" value="ECO:0007669"/>
    <property type="project" value="TreeGrafter"/>
</dbReference>
<evidence type="ECO:0000256" key="1">
    <source>
        <dbReference type="ARBA" id="ARBA00004225"/>
    </source>
</evidence>
<keyword evidence="4 12" id="KW-0813">Transport</keyword>
<dbReference type="PROSITE" id="PS50920">
    <property type="entry name" value="SOLCAR"/>
    <property type="match status" value="2"/>
</dbReference>
<protein>
    <submittedName>
        <fullName evidence="15">11428_t:CDS:1</fullName>
    </submittedName>
</protein>
<dbReference type="GO" id="GO:0005347">
    <property type="term" value="F:ATP transmembrane transporter activity"/>
    <property type="evidence" value="ECO:0007669"/>
    <property type="project" value="TreeGrafter"/>
</dbReference>
<reference evidence="15" key="1">
    <citation type="submission" date="2021-06" db="EMBL/GenBank/DDBJ databases">
        <authorList>
            <person name="Kallberg Y."/>
            <person name="Tangrot J."/>
            <person name="Rosling A."/>
        </authorList>
    </citation>
    <scope>NUCLEOTIDE SEQUENCE</scope>
    <source>
        <strain evidence="15">CL551</strain>
    </source>
</reference>
<dbReference type="InterPro" id="IPR002067">
    <property type="entry name" value="MCP"/>
</dbReference>
<sequence>AINIPLSTGKTMSDNVAHALSGAGGGIISMVLTYPLITVSSRLQVQKDNKSADAYKGGRDAIGKIVRKEGIGGLYSGLSSAIFGIAVSNGVYYYFYEWTKAFFEKSTPGQPISVKRSMIAGAIAGAATVLITNPIWVVNTRMTTRKDSLNDESTSESGENKMGSHPSGKALSQPWCCKLVATGSTYPYIVIKSRMQLRQSSKESARYKSVMDGLRKIIRSEGVGGLYKGITSKLLQSVLTAAFLFMYKEVLFKYSVAFLMLIGARQRITQ</sequence>
<gene>
    <name evidence="15" type="ORF">AMORRO_LOCUS13630</name>
</gene>
<dbReference type="AlphaFoldDB" id="A0A9N9I9C6"/>
<dbReference type="PANTHER" id="PTHR45939:SF5">
    <property type="entry name" value="PEROXISOMAL MEMBRANE PROTEIN PMP34"/>
    <property type="match status" value="1"/>
</dbReference>
<keyword evidence="16" id="KW-1185">Reference proteome</keyword>
<dbReference type="GO" id="GO:0051724">
    <property type="term" value="F:NAD transmembrane transporter activity"/>
    <property type="evidence" value="ECO:0007669"/>
    <property type="project" value="TreeGrafter"/>
</dbReference>
<dbReference type="Proteomes" id="UP000789342">
    <property type="component" value="Unassembled WGS sequence"/>
</dbReference>
<dbReference type="Gene3D" id="1.50.40.10">
    <property type="entry name" value="Mitochondrial carrier domain"/>
    <property type="match status" value="2"/>
</dbReference>
<keyword evidence="10" id="KW-0576">Peroxisome</keyword>
<evidence type="ECO:0000313" key="15">
    <source>
        <dbReference type="EMBL" id="CAG8725512.1"/>
    </source>
</evidence>
<keyword evidence="6" id="KW-0677">Repeat</keyword>
<dbReference type="GO" id="GO:0015217">
    <property type="term" value="F:ADP transmembrane transporter activity"/>
    <property type="evidence" value="ECO:0007669"/>
    <property type="project" value="TreeGrafter"/>
</dbReference>
<dbReference type="OrthoDB" id="2019556at2759"/>
<keyword evidence="8" id="KW-0496">Mitochondrion</keyword>
<feature type="region of interest" description="Disordered" evidence="13">
    <location>
        <begin position="146"/>
        <end position="169"/>
    </location>
</feature>
<name>A0A9N9I9C6_9GLOM</name>
<evidence type="ECO:0000256" key="14">
    <source>
        <dbReference type="SAM" id="Phobius"/>
    </source>
</evidence>
<dbReference type="GO" id="GO:0031966">
    <property type="term" value="C:mitochondrial membrane"/>
    <property type="evidence" value="ECO:0007669"/>
    <property type="project" value="UniProtKB-SubCell"/>
</dbReference>
<dbReference type="SUPFAM" id="SSF103506">
    <property type="entry name" value="Mitochondrial carrier"/>
    <property type="match status" value="1"/>
</dbReference>
<evidence type="ECO:0000256" key="8">
    <source>
        <dbReference type="ARBA" id="ARBA00023128"/>
    </source>
</evidence>
<dbReference type="GO" id="GO:0015230">
    <property type="term" value="F:FAD transmembrane transporter activity"/>
    <property type="evidence" value="ECO:0007669"/>
    <property type="project" value="TreeGrafter"/>
</dbReference>
<feature type="transmembrane region" description="Helical" evidence="14">
    <location>
        <begin position="74"/>
        <end position="96"/>
    </location>
</feature>